<feature type="compositionally biased region" description="Acidic residues" evidence="2">
    <location>
        <begin position="342"/>
        <end position="352"/>
    </location>
</feature>
<protein>
    <submittedName>
        <fullName evidence="4">Uncharacterized protein</fullName>
    </submittedName>
</protein>
<reference evidence="4 5" key="1">
    <citation type="journal article" date="2020" name="Fungal Divers.">
        <title>Resolving the Mortierellaceae phylogeny through synthesis of multi-gene phylogenetics and phylogenomics.</title>
        <authorList>
            <person name="Vandepol N."/>
            <person name="Liber J."/>
            <person name="Desiro A."/>
            <person name="Na H."/>
            <person name="Kennedy M."/>
            <person name="Barry K."/>
            <person name="Grigoriev I.V."/>
            <person name="Miller A.N."/>
            <person name="O'Donnell K."/>
            <person name="Stajich J.E."/>
            <person name="Bonito G."/>
        </authorList>
    </citation>
    <scope>NUCLEOTIDE SEQUENCE [LARGE SCALE GENOMIC DNA]</scope>
    <source>
        <strain evidence="4 5">AD045</strain>
    </source>
</reference>
<evidence type="ECO:0000256" key="2">
    <source>
        <dbReference type="SAM" id="MobiDB-lite"/>
    </source>
</evidence>
<keyword evidence="3" id="KW-0472">Membrane</keyword>
<feature type="coiled-coil region" evidence="1">
    <location>
        <begin position="122"/>
        <end position="185"/>
    </location>
</feature>
<organism evidence="4 5">
    <name type="scientific">Linnemannia gamsii</name>
    <dbReference type="NCBI Taxonomy" id="64522"/>
    <lineage>
        <taxon>Eukaryota</taxon>
        <taxon>Fungi</taxon>
        <taxon>Fungi incertae sedis</taxon>
        <taxon>Mucoromycota</taxon>
        <taxon>Mortierellomycotina</taxon>
        <taxon>Mortierellomycetes</taxon>
        <taxon>Mortierellales</taxon>
        <taxon>Mortierellaceae</taxon>
        <taxon>Linnemannia</taxon>
    </lineage>
</organism>
<proteinExistence type="predicted"/>
<feature type="transmembrane region" description="Helical" evidence="3">
    <location>
        <begin position="6"/>
        <end position="25"/>
    </location>
</feature>
<accession>A0ABQ7K2T4</accession>
<keyword evidence="3" id="KW-0812">Transmembrane</keyword>
<feature type="compositionally biased region" description="Basic and acidic residues" evidence="2">
    <location>
        <begin position="80"/>
        <end position="91"/>
    </location>
</feature>
<evidence type="ECO:0000256" key="3">
    <source>
        <dbReference type="SAM" id="Phobius"/>
    </source>
</evidence>
<evidence type="ECO:0000313" key="5">
    <source>
        <dbReference type="Proteomes" id="UP001194696"/>
    </source>
</evidence>
<feature type="region of interest" description="Disordered" evidence="2">
    <location>
        <begin position="37"/>
        <end position="111"/>
    </location>
</feature>
<feature type="region of interest" description="Disordered" evidence="2">
    <location>
        <begin position="294"/>
        <end position="370"/>
    </location>
</feature>
<comment type="caution">
    <text evidence="4">The sequence shown here is derived from an EMBL/GenBank/DDBJ whole genome shotgun (WGS) entry which is preliminary data.</text>
</comment>
<evidence type="ECO:0000313" key="4">
    <source>
        <dbReference type="EMBL" id="KAG0289971.1"/>
    </source>
</evidence>
<feature type="compositionally biased region" description="Low complexity" evidence="2">
    <location>
        <begin position="302"/>
        <end position="315"/>
    </location>
</feature>
<keyword evidence="1" id="KW-0175">Coiled coil</keyword>
<keyword evidence="5" id="KW-1185">Reference proteome</keyword>
<feature type="compositionally biased region" description="Basic and acidic residues" evidence="2">
    <location>
        <begin position="54"/>
        <end position="70"/>
    </location>
</feature>
<feature type="compositionally biased region" description="Gly residues" evidence="2">
    <location>
        <begin position="42"/>
        <end position="53"/>
    </location>
</feature>
<sequence>MVHPGIIVISVFGVVVTGVVLYTILKDEIHDIFTSFEKESPVGGGGGGGGGGGQRERGGGGFKQENDDFYRGQSSSSSMYDHHFPDYELRQRRPRSNGNQDDDDEEEKDYEHDMLTERFRRINETERAIAANETRLAEMERSIHEREEALQESIRQREVRMEQAMREAEEQFARQDQERAALLNHHHLQQQQQARSAELYQNPFAVASHDRLITADNVNNVLHQEQQTAPPTTTANDTSAALPIAAAVAVGATAAAVVASEAISEVDPRPADAILRHDLSSNYQLNVNPFEDPSSLLENAASSSSSSPSPSSSRRSSIRGSGEDDHLFADADDRSVTIGRDSEDEEELDWTEAEIGSIGSNDSEDSWGSP</sequence>
<keyword evidence="3" id="KW-1133">Transmembrane helix</keyword>
<evidence type="ECO:0000256" key="1">
    <source>
        <dbReference type="SAM" id="Coils"/>
    </source>
</evidence>
<dbReference type="Proteomes" id="UP001194696">
    <property type="component" value="Unassembled WGS sequence"/>
</dbReference>
<feature type="compositionally biased region" description="Polar residues" evidence="2">
    <location>
        <begin position="358"/>
        <end position="370"/>
    </location>
</feature>
<gene>
    <name evidence="4" type="ORF">BGZ96_006544</name>
</gene>
<dbReference type="EMBL" id="JAAAIM010000317">
    <property type="protein sequence ID" value="KAG0289971.1"/>
    <property type="molecule type" value="Genomic_DNA"/>
</dbReference>
<feature type="compositionally biased region" description="Basic and acidic residues" evidence="2">
    <location>
        <begin position="321"/>
        <end position="335"/>
    </location>
</feature>
<name>A0ABQ7K2T4_9FUNG</name>